<evidence type="ECO:0000256" key="1">
    <source>
        <dbReference type="SAM" id="MobiDB-lite"/>
    </source>
</evidence>
<name>A0A1M6KW88_9ACTN</name>
<keyword evidence="2" id="KW-0732">Signal</keyword>
<organism evidence="4 5">
    <name type="scientific">Tessaracoccus bendigoensis DSM 12906</name>
    <dbReference type="NCBI Taxonomy" id="1123357"/>
    <lineage>
        <taxon>Bacteria</taxon>
        <taxon>Bacillati</taxon>
        <taxon>Actinomycetota</taxon>
        <taxon>Actinomycetes</taxon>
        <taxon>Propionibacteriales</taxon>
        <taxon>Propionibacteriaceae</taxon>
        <taxon>Tessaracoccus</taxon>
    </lineage>
</organism>
<protein>
    <submittedName>
        <fullName evidence="4">Htaa protein</fullName>
    </submittedName>
</protein>
<gene>
    <name evidence="4" type="ORF">SAMN02745244_02926</name>
</gene>
<feature type="region of interest" description="Disordered" evidence="1">
    <location>
        <begin position="307"/>
        <end position="379"/>
    </location>
</feature>
<feature type="domain" description="Htaa" evidence="3">
    <location>
        <begin position="131"/>
        <end position="224"/>
    </location>
</feature>
<feature type="signal peptide" evidence="2">
    <location>
        <begin position="1"/>
        <end position="23"/>
    </location>
</feature>
<accession>A0A1M6KW88</accession>
<sequence length="437" mass="45186">MKLLHRLLAVAAVLALVPLGSQADDVDVSVRIPSTSAAPSGPRTVDDAVLSWAVNAEAGSGAFFGGCNFLSAGKAGDAGSSRVWGEDDGLYRSRDGNVTIEKPTSAEAWKQADFANRCNDERGSTPRRVTTAGNDYGTGNRFVFSDGEGALDPGAGTATIRWRGTVTVAAYGGLSYFWLSDPILKVSGRIGTLTATAGGFASSREDVGTWAPLSERTVTLATLSDVDLSGVLGFTAIPAYRGLAVTTASSAAAQDREGPDWGSFPQDFINFQNDVGQAAYWYSTGGLRDFAKPPTLLGVSWSAADRVDGGVPVDPPRGDQTTTSNQTATPQASGASTPKTNSSTTTATTATPATGAAPAVAAPNPSGTQTGSDYPATTPDALQAGVRGLIPAAAAVLEDPRARFVTAASALVALSTTAFVGFRRRWFVLPWSRHNRD</sequence>
<feature type="compositionally biased region" description="Low complexity" evidence="1">
    <location>
        <begin position="335"/>
        <end position="366"/>
    </location>
</feature>
<dbReference type="STRING" id="1123357.SAMN02745244_02926"/>
<dbReference type="InterPro" id="IPR007331">
    <property type="entry name" value="Htaa"/>
</dbReference>
<dbReference type="Proteomes" id="UP000184512">
    <property type="component" value="Unassembled WGS sequence"/>
</dbReference>
<dbReference type="RefSeq" id="WP_073189618.1">
    <property type="nucleotide sequence ID" value="NZ_FQZG01000064.1"/>
</dbReference>
<evidence type="ECO:0000313" key="4">
    <source>
        <dbReference type="EMBL" id="SHJ63235.1"/>
    </source>
</evidence>
<feature type="chain" id="PRO_5012816361" evidence="2">
    <location>
        <begin position="24"/>
        <end position="437"/>
    </location>
</feature>
<dbReference type="AlphaFoldDB" id="A0A1M6KW88"/>
<reference evidence="4 5" key="1">
    <citation type="submission" date="2016-11" db="EMBL/GenBank/DDBJ databases">
        <authorList>
            <person name="Jaros S."/>
            <person name="Januszkiewicz K."/>
            <person name="Wedrychowicz H."/>
        </authorList>
    </citation>
    <scope>NUCLEOTIDE SEQUENCE [LARGE SCALE GENOMIC DNA]</scope>
    <source>
        <strain evidence="4 5">DSM 12906</strain>
    </source>
</reference>
<dbReference type="Pfam" id="PF04213">
    <property type="entry name" value="HtaA"/>
    <property type="match status" value="1"/>
</dbReference>
<proteinExistence type="predicted"/>
<evidence type="ECO:0000313" key="5">
    <source>
        <dbReference type="Proteomes" id="UP000184512"/>
    </source>
</evidence>
<keyword evidence="5" id="KW-1185">Reference proteome</keyword>
<evidence type="ECO:0000256" key="2">
    <source>
        <dbReference type="SAM" id="SignalP"/>
    </source>
</evidence>
<evidence type="ECO:0000259" key="3">
    <source>
        <dbReference type="Pfam" id="PF04213"/>
    </source>
</evidence>
<dbReference type="EMBL" id="FQZG01000064">
    <property type="protein sequence ID" value="SHJ63235.1"/>
    <property type="molecule type" value="Genomic_DNA"/>
</dbReference>
<feature type="compositionally biased region" description="Polar residues" evidence="1">
    <location>
        <begin position="319"/>
        <end position="334"/>
    </location>
</feature>